<reference evidence="3" key="1">
    <citation type="submission" date="2024-02" db="UniProtKB">
        <authorList>
            <consortium name="WormBaseParasite"/>
        </authorList>
    </citation>
    <scope>IDENTIFICATION</scope>
</reference>
<sequence length="194" mass="21471">MRGLIVSAAFVIPSMILGAYQCFAYRHWLLLRNDSFLNTRVSYIGHGCLSDSDGYSHDLALLSHSQRQELLHEQKTISLHRKYLYTLTQGILVPITTIAIPLIILLKTAAGCQSQAESEKPIVVAVGHICIRNCLNNEAGSPKETFSCYNQTQCSTGQVCCTAFELLSIFSPPSQQQQNGTCQPFFCPFGQIPL</sequence>
<name>A0AAF3JA23_9BILA</name>
<protein>
    <submittedName>
        <fullName evidence="3">Uncharacterized protein</fullName>
    </submittedName>
</protein>
<keyword evidence="1" id="KW-0812">Transmembrane</keyword>
<dbReference type="Proteomes" id="UP000887575">
    <property type="component" value="Unassembled WGS sequence"/>
</dbReference>
<dbReference type="AlphaFoldDB" id="A0AAF3JA23"/>
<proteinExistence type="predicted"/>
<accession>A0AAF3JA23</accession>
<evidence type="ECO:0000256" key="1">
    <source>
        <dbReference type="SAM" id="Phobius"/>
    </source>
</evidence>
<keyword evidence="1" id="KW-0472">Membrane</keyword>
<dbReference type="WBParaSite" id="MBELARI_LOCUS577">
    <property type="protein sequence ID" value="MBELARI_LOCUS577"/>
    <property type="gene ID" value="MBELARI_LOCUS577"/>
</dbReference>
<keyword evidence="2" id="KW-1185">Reference proteome</keyword>
<evidence type="ECO:0000313" key="2">
    <source>
        <dbReference type="Proteomes" id="UP000887575"/>
    </source>
</evidence>
<keyword evidence="1" id="KW-1133">Transmembrane helix</keyword>
<evidence type="ECO:0000313" key="3">
    <source>
        <dbReference type="WBParaSite" id="MBELARI_LOCUS577"/>
    </source>
</evidence>
<feature type="transmembrane region" description="Helical" evidence="1">
    <location>
        <begin position="83"/>
        <end position="106"/>
    </location>
</feature>
<organism evidence="2 3">
    <name type="scientific">Mesorhabditis belari</name>
    <dbReference type="NCBI Taxonomy" id="2138241"/>
    <lineage>
        <taxon>Eukaryota</taxon>
        <taxon>Metazoa</taxon>
        <taxon>Ecdysozoa</taxon>
        <taxon>Nematoda</taxon>
        <taxon>Chromadorea</taxon>
        <taxon>Rhabditida</taxon>
        <taxon>Rhabditina</taxon>
        <taxon>Rhabditomorpha</taxon>
        <taxon>Rhabditoidea</taxon>
        <taxon>Rhabditidae</taxon>
        <taxon>Mesorhabditinae</taxon>
        <taxon>Mesorhabditis</taxon>
    </lineage>
</organism>